<organism evidence="1 2">
    <name type="scientific">Calicophoron daubneyi</name>
    <name type="common">Rumen fluke</name>
    <name type="synonym">Paramphistomum daubneyi</name>
    <dbReference type="NCBI Taxonomy" id="300641"/>
    <lineage>
        <taxon>Eukaryota</taxon>
        <taxon>Metazoa</taxon>
        <taxon>Spiralia</taxon>
        <taxon>Lophotrochozoa</taxon>
        <taxon>Platyhelminthes</taxon>
        <taxon>Trematoda</taxon>
        <taxon>Digenea</taxon>
        <taxon>Plagiorchiida</taxon>
        <taxon>Pronocephalata</taxon>
        <taxon>Paramphistomoidea</taxon>
        <taxon>Paramphistomidae</taxon>
        <taxon>Calicophoron</taxon>
    </lineage>
</organism>
<dbReference type="SUPFAM" id="SSF52317">
    <property type="entry name" value="Class I glutamine amidotransferase-like"/>
    <property type="match status" value="1"/>
</dbReference>
<accession>A0AAV2TZ92</accession>
<proteinExistence type="predicted"/>
<reference evidence="1" key="1">
    <citation type="submission" date="2024-06" db="EMBL/GenBank/DDBJ databases">
        <authorList>
            <person name="Liu X."/>
            <person name="Lenzi L."/>
            <person name="Haldenby T S."/>
            <person name="Uol C."/>
        </authorList>
    </citation>
    <scope>NUCLEOTIDE SEQUENCE</scope>
</reference>
<dbReference type="AlphaFoldDB" id="A0AAV2TZ92"/>
<dbReference type="Proteomes" id="UP001497525">
    <property type="component" value="Unassembled WGS sequence"/>
</dbReference>
<evidence type="ECO:0000313" key="2">
    <source>
        <dbReference type="Proteomes" id="UP001497525"/>
    </source>
</evidence>
<dbReference type="PANTHER" id="PTHR10224">
    <property type="entry name" value="ES1 PROTEIN HOMOLOG, MITOCHONDRIAL"/>
    <property type="match status" value="1"/>
</dbReference>
<dbReference type="InterPro" id="IPR029062">
    <property type="entry name" value="Class_I_gatase-like"/>
</dbReference>
<evidence type="ECO:0000313" key="1">
    <source>
        <dbReference type="EMBL" id="CAL5141388.1"/>
    </source>
</evidence>
<dbReference type="PANTHER" id="PTHR10224:SF12">
    <property type="entry name" value="GLYOXALASE ELBB"/>
    <property type="match status" value="1"/>
</dbReference>
<dbReference type="EMBL" id="CAXLJL010000856">
    <property type="protein sequence ID" value="CAL5141388.1"/>
    <property type="molecule type" value="Genomic_DNA"/>
</dbReference>
<dbReference type="NCBIfam" id="NF008747">
    <property type="entry name" value="PRK11780.1"/>
    <property type="match status" value="1"/>
</dbReference>
<dbReference type="Gene3D" id="3.40.50.880">
    <property type="match status" value="1"/>
</dbReference>
<protein>
    <recommendedName>
        <fullName evidence="3">ES1 protein</fullName>
    </recommendedName>
</protein>
<comment type="caution">
    <text evidence="1">The sequence shown here is derived from an EMBL/GenBank/DDBJ whole genome shotgun (WGS) entry which is preliminary data.</text>
</comment>
<name>A0AAV2TZ92_CALDB</name>
<gene>
    <name evidence="1" type="ORF">CDAUBV1_LOCUS16637</name>
</gene>
<sequence>MDSEHARFVKLPVKCRTAAVILHGCGRYDGAETSETISLLIHLCKNGVKYSLFAPDMNQRTVVNHFTRKPMSETRNVLVESARHVDASVAPLRELEVTKFDALLVPGGHGATVNLSDFDEKRASCVVLDEFRSIVKAFHDAKKPMGFCCISSILLALCLPDVEISFGSETDKGGIYRNTFVAEAAKAMGAKHVEREPHCIHVDEKNKLVTAPCYMFSPSTIVEVFDEVGRLVDVVIRL</sequence>
<evidence type="ECO:0008006" key="3">
    <source>
        <dbReference type="Google" id="ProtNLM"/>
    </source>
</evidence>